<dbReference type="InterPro" id="IPR031482">
    <property type="entry name" value="CBP_BcsN"/>
</dbReference>
<dbReference type="PROSITE" id="PS51257">
    <property type="entry name" value="PROKAR_LIPOPROTEIN"/>
    <property type="match status" value="1"/>
</dbReference>
<dbReference type="Proteomes" id="UP000585437">
    <property type="component" value="Unassembled WGS sequence"/>
</dbReference>
<protein>
    <recommendedName>
        <fullName evidence="4">Cellulose biosynthesis protein BcsN</fullName>
    </recommendedName>
</protein>
<sequence length="348" mass="36887">MTKRSFAEVRRFVRSDRRSFAIAIAGLLPLVLASCGGAPIQPGALVKTVQAEEAMVMPPPSGPGIVGVIERRYDNAIEQEIPLFTSALTPGQNFIKAQFFGTKSAFSYSSNRLTSKMVSQSGTAREMASGFPGVRMVRSQFYVQNSYGPFGYAFGRGRGSDLCLYGWQQIRSQAQKMSPVDNYGSIQIRVRICEAGATEQALLAFMYNFTINASVDSLGWNPYGDASPLSPEIGRTGAPTYPRPASTEAIVPVLPQRQAAPMIRRAAPAAPVRPAVAPVTSSMMEPVMQPVGPRIPSVSALSPAGLSPSAPSDAAASQRSPTPAAAPRVTVPSPSCSTQAEGANVVCR</sequence>
<organism evidence="2 3">
    <name type="scientific">Rhizobium soli</name>
    <dbReference type="NCBI Taxonomy" id="424798"/>
    <lineage>
        <taxon>Bacteria</taxon>
        <taxon>Pseudomonadati</taxon>
        <taxon>Pseudomonadota</taxon>
        <taxon>Alphaproteobacteria</taxon>
        <taxon>Hyphomicrobiales</taxon>
        <taxon>Rhizobiaceae</taxon>
        <taxon>Rhizobium/Agrobacterium group</taxon>
        <taxon>Rhizobium</taxon>
    </lineage>
</organism>
<gene>
    <name evidence="2" type="ORF">F4695_001097</name>
</gene>
<accession>A0A7X0JIC5</accession>
<feature type="compositionally biased region" description="Low complexity" evidence="1">
    <location>
        <begin position="299"/>
        <end position="335"/>
    </location>
</feature>
<evidence type="ECO:0000256" key="1">
    <source>
        <dbReference type="SAM" id="MobiDB-lite"/>
    </source>
</evidence>
<dbReference type="AlphaFoldDB" id="A0A7X0JIC5"/>
<keyword evidence="3" id="KW-1185">Reference proteome</keyword>
<dbReference type="Pfam" id="PF17038">
    <property type="entry name" value="CBP_BcsN"/>
    <property type="match status" value="1"/>
</dbReference>
<dbReference type="EMBL" id="JACHBU010000002">
    <property type="protein sequence ID" value="MBB6507765.1"/>
    <property type="molecule type" value="Genomic_DNA"/>
</dbReference>
<evidence type="ECO:0008006" key="4">
    <source>
        <dbReference type="Google" id="ProtNLM"/>
    </source>
</evidence>
<feature type="region of interest" description="Disordered" evidence="1">
    <location>
        <begin position="299"/>
        <end position="348"/>
    </location>
</feature>
<name>A0A7X0JIC5_9HYPH</name>
<evidence type="ECO:0000313" key="3">
    <source>
        <dbReference type="Proteomes" id="UP000585437"/>
    </source>
</evidence>
<proteinExistence type="predicted"/>
<comment type="caution">
    <text evidence="2">The sequence shown here is derived from an EMBL/GenBank/DDBJ whole genome shotgun (WGS) entry which is preliminary data.</text>
</comment>
<evidence type="ECO:0000313" key="2">
    <source>
        <dbReference type="EMBL" id="MBB6507765.1"/>
    </source>
</evidence>
<reference evidence="2 3" key="1">
    <citation type="submission" date="2020-08" db="EMBL/GenBank/DDBJ databases">
        <title>The Agave Microbiome: Exploring the role of microbial communities in plant adaptations to desert environments.</title>
        <authorList>
            <person name="Partida-Martinez L.P."/>
        </authorList>
    </citation>
    <scope>NUCLEOTIDE SEQUENCE [LARGE SCALE GENOMIC DNA]</scope>
    <source>
        <strain evidence="2 3">AS3.12</strain>
    </source>
</reference>
<dbReference type="RefSeq" id="WP_184654080.1">
    <property type="nucleotide sequence ID" value="NZ_JACHBU010000002.1"/>
</dbReference>